<sequence length="61" mass="7137">MVLELRGQSEFMTGKRPLQREGITESFRRTCEVSAEHADMKIGGNTKYSFRPMEESFFIYI</sequence>
<accession>A0A6N2S5Z5</accession>
<dbReference type="EMBL" id="CACRTE010000010">
    <property type="protein sequence ID" value="VYS88168.1"/>
    <property type="molecule type" value="Genomic_DNA"/>
</dbReference>
<evidence type="ECO:0000313" key="1">
    <source>
        <dbReference type="EMBL" id="VYS88168.1"/>
    </source>
</evidence>
<organism evidence="1">
    <name type="scientific">Clostridium innocuum</name>
    <dbReference type="NCBI Taxonomy" id="1522"/>
    <lineage>
        <taxon>Bacteria</taxon>
        <taxon>Bacillati</taxon>
        <taxon>Bacillota</taxon>
        <taxon>Clostridia</taxon>
        <taxon>Eubacteriales</taxon>
        <taxon>Clostridiaceae</taxon>
        <taxon>Clostridium</taxon>
    </lineage>
</organism>
<gene>
    <name evidence="1" type="ORF">CILFYP12_00670</name>
</gene>
<reference evidence="1" key="1">
    <citation type="submission" date="2019-11" db="EMBL/GenBank/DDBJ databases">
        <authorList>
            <person name="Feng L."/>
        </authorList>
    </citation>
    <scope>NUCLEOTIDE SEQUENCE</scope>
    <source>
        <strain evidence="1">CinnocuumLFYP12</strain>
    </source>
</reference>
<proteinExistence type="predicted"/>
<protein>
    <submittedName>
        <fullName evidence="1">Uncharacterized protein</fullName>
    </submittedName>
</protein>
<dbReference type="AlphaFoldDB" id="A0A6N2S5Z5"/>
<name>A0A6N2S5Z5_CLOIN</name>